<evidence type="ECO:0000256" key="7">
    <source>
        <dbReference type="ARBA" id="ARBA00022840"/>
    </source>
</evidence>
<evidence type="ECO:0000256" key="2">
    <source>
        <dbReference type="ARBA" id="ARBA00012438"/>
    </source>
</evidence>
<evidence type="ECO:0000256" key="9">
    <source>
        <dbReference type="SAM" id="Coils"/>
    </source>
</evidence>
<dbReference type="InterPro" id="IPR055558">
    <property type="entry name" value="DUF7134"/>
</dbReference>
<keyword evidence="14" id="KW-1185">Reference proteome</keyword>
<feature type="transmembrane region" description="Helical" evidence="10">
    <location>
        <begin position="102"/>
        <end position="118"/>
    </location>
</feature>
<dbReference type="InterPro" id="IPR011712">
    <property type="entry name" value="Sig_transdc_His_kin_sub3_dim/P"/>
</dbReference>
<evidence type="ECO:0000256" key="4">
    <source>
        <dbReference type="ARBA" id="ARBA00022679"/>
    </source>
</evidence>
<evidence type="ECO:0000313" key="13">
    <source>
        <dbReference type="EMBL" id="MET4581630.1"/>
    </source>
</evidence>
<dbReference type="EC" id="2.7.13.3" evidence="2"/>
<feature type="transmembrane region" description="Helical" evidence="10">
    <location>
        <begin position="125"/>
        <end position="147"/>
    </location>
</feature>
<dbReference type="InterPro" id="IPR036890">
    <property type="entry name" value="HATPase_C_sf"/>
</dbReference>
<protein>
    <recommendedName>
        <fullName evidence="2">histidine kinase</fullName>
        <ecNumber evidence="2">2.7.13.3</ecNumber>
    </recommendedName>
</protein>
<dbReference type="PANTHER" id="PTHR24421">
    <property type="entry name" value="NITRATE/NITRITE SENSOR PROTEIN NARX-RELATED"/>
    <property type="match status" value="1"/>
</dbReference>
<keyword evidence="4" id="KW-0808">Transferase</keyword>
<evidence type="ECO:0000313" key="14">
    <source>
        <dbReference type="Proteomes" id="UP001549257"/>
    </source>
</evidence>
<dbReference type="CDD" id="cd16917">
    <property type="entry name" value="HATPase_UhpB-NarQ-NarX-like"/>
    <property type="match status" value="1"/>
</dbReference>
<keyword evidence="8" id="KW-0902">Two-component regulatory system</keyword>
<evidence type="ECO:0000256" key="10">
    <source>
        <dbReference type="SAM" id="Phobius"/>
    </source>
</evidence>
<keyword evidence="3" id="KW-0597">Phosphoprotein</keyword>
<feature type="domain" description="Signal transduction histidine kinase subgroup 3 dimerisation and phosphoacceptor" evidence="11">
    <location>
        <begin position="213"/>
        <end position="279"/>
    </location>
</feature>
<dbReference type="EMBL" id="JBEPSJ010000001">
    <property type="protein sequence ID" value="MET4581630.1"/>
    <property type="molecule type" value="Genomic_DNA"/>
</dbReference>
<dbReference type="Gene3D" id="3.30.565.10">
    <property type="entry name" value="Histidine kinase-like ATPase, C-terminal domain"/>
    <property type="match status" value="1"/>
</dbReference>
<evidence type="ECO:0000259" key="12">
    <source>
        <dbReference type="Pfam" id="PF23539"/>
    </source>
</evidence>
<comment type="caution">
    <text evidence="13">The sequence shown here is derived from an EMBL/GenBank/DDBJ whole genome shotgun (WGS) entry which is preliminary data.</text>
</comment>
<keyword evidence="10" id="KW-0472">Membrane</keyword>
<evidence type="ECO:0000256" key="6">
    <source>
        <dbReference type="ARBA" id="ARBA00022777"/>
    </source>
</evidence>
<keyword evidence="9" id="KW-0175">Coiled coil</keyword>
<dbReference type="InterPro" id="IPR050482">
    <property type="entry name" value="Sensor_HK_TwoCompSys"/>
</dbReference>
<feature type="domain" description="DUF7134" evidence="12">
    <location>
        <begin position="21"/>
        <end position="189"/>
    </location>
</feature>
<evidence type="ECO:0000256" key="1">
    <source>
        <dbReference type="ARBA" id="ARBA00000085"/>
    </source>
</evidence>
<reference evidence="13 14" key="1">
    <citation type="submission" date="2024-06" db="EMBL/GenBank/DDBJ databases">
        <title>Sorghum-associated microbial communities from plants grown in Nebraska, USA.</title>
        <authorList>
            <person name="Schachtman D."/>
        </authorList>
    </citation>
    <scope>NUCLEOTIDE SEQUENCE [LARGE SCALE GENOMIC DNA]</scope>
    <source>
        <strain evidence="13 14">2857</strain>
    </source>
</reference>
<dbReference type="Pfam" id="PF07730">
    <property type="entry name" value="HisKA_3"/>
    <property type="match status" value="1"/>
</dbReference>
<keyword evidence="10" id="KW-1133">Transmembrane helix</keyword>
<feature type="transmembrane region" description="Helical" evidence="10">
    <location>
        <begin position="27"/>
        <end position="46"/>
    </location>
</feature>
<dbReference type="SUPFAM" id="SSF55874">
    <property type="entry name" value="ATPase domain of HSP90 chaperone/DNA topoisomerase II/histidine kinase"/>
    <property type="match status" value="1"/>
</dbReference>
<sequence>MPGVHVGATDAAYRVPMVIRTLKKQQYVVDVAIAVAYYVLAAQYFGGYNVYFANDTGDNGYIIIIGGYALALALRRVSPGIALGIAWVISIVQMWFDVSPSVYNVATLIVVYTASAYGGRIVRSLALASVGVGALVAAAFLTVQGAALGVSESIFGFSTLPATILQFVLLFFAMLFVLGVPWLLGLLVRWMTRNRESREAKEAAEQIVIVEQERNRIARDMHDVVAHSLAVVIAQSDGARYVRRTDPEAVDEALLAISTTARDALGDVRLLLGQLRHSQGDGPQPVLADLDRLLDQFRASGLTVVFEQNGQPRPLGTAHELSVYRIVQEAITNALRHGDHARDVTVRFDWLPDTLDISITNGIDVPTTTAELHIGHGLAGMTERAALVGGLLQAAPDGSRFVVSASLPTNAPTS</sequence>
<accession>A0ABV2QKQ8</accession>
<keyword evidence="6 13" id="KW-0418">Kinase</keyword>
<name>A0ABV2QKQ8_9MICO</name>
<dbReference type="Pfam" id="PF23539">
    <property type="entry name" value="DUF7134"/>
    <property type="match status" value="1"/>
</dbReference>
<proteinExistence type="predicted"/>
<comment type="catalytic activity">
    <reaction evidence="1">
        <text>ATP + protein L-histidine = ADP + protein N-phospho-L-histidine.</text>
        <dbReference type="EC" id="2.7.13.3"/>
    </reaction>
</comment>
<dbReference type="PANTHER" id="PTHR24421:SF10">
    <property type="entry name" value="NITRATE_NITRITE SENSOR PROTEIN NARQ"/>
    <property type="match status" value="1"/>
</dbReference>
<dbReference type="GO" id="GO:0016301">
    <property type="term" value="F:kinase activity"/>
    <property type="evidence" value="ECO:0007669"/>
    <property type="project" value="UniProtKB-KW"/>
</dbReference>
<dbReference type="Gene3D" id="1.20.5.1930">
    <property type="match status" value="1"/>
</dbReference>
<evidence type="ECO:0000259" key="11">
    <source>
        <dbReference type="Pfam" id="PF07730"/>
    </source>
</evidence>
<gene>
    <name evidence="13" type="ORF">ABIE21_001120</name>
</gene>
<organism evidence="13 14">
    <name type="scientific">Conyzicola nivalis</name>
    <dbReference type="NCBI Taxonomy" id="1477021"/>
    <lineage>
        <taxon>Bacteria</taxon>
        <taxon>Bacillati</taxon>
        <taxon>Actinomycetota</taxon>
        <taxon>Actinomycetes</taxon>
        <taxon>Micrococcales</taxon>
        <taxon>Microbacteriaceae</taxon>
        <taxon>Conyzicola</taxon>
    </lineage>
</organism>
<feature type="transmembrane region" description="Helical" evidence="10">
    <location>
        <begin position="81"/>
        <end position="96"/>
    </location>
</feature>
<keyword evidence="10" id="KW-0812">Transmembrane</keyword>
<keyword evidence="5" id="KW-0547">Nucleotide-binding</keyword>
<feature type="transmembrane region" description="Helical" evidence="10">
    <location>
        <begin position="167"/>
        <end position="188"/>
    </location>
</feature>
<dbReference type="Proteomes" id="UP001549257">
    <property type="component" value="Unassembled WGS sequence"/>
</dbReference>
<evidence type="ECO:0000256" key="8">
    <source>
        <dbReference type="ARBA" id="ARBA00023012"/>
    </source>
</evidence>
<evidence type="ECO:0000256" key="3">
    <source>
        <dbReference type="ARBA" id="ARBA00022553"/>
    </source>
</evidence>
<keyword evidence="7" id="KW-0067">ATP-binding</keyword>
<evidence type="ECO:0000256" key="5">
    <source>
        <dbReference type="ARBA" id="ARBA00022741"/>
    </source>
</evidence>
<feature type="coiled-coil region" evidence="9">
    <location>
        <begin position="193"/>
        <end position="220"/>
    </location>
</feature>